<reference evidence="4 5" key="1">
    <citation type="submission" date="2023-08" db="EMBL/GenBank/DDBJ databases">
        <title>Draft genome sequence of Algoriphagus confluentis.</title>
        <authorList>
            <person name="Takatani N."/>
            <person name="Hosokawa M."/>
            <person name="Sawabe T."/>
        </authorList>
    </citation>
    <scope>NUCLEOTIDE SEQUENCE [LARGE SCALE GENOMIC DNA]</scope>
    <source>
        <strain evidence="4 5">NBRC 111222</strain>
    </source>
</reference>
<evidence type="ECO:0000256" key="1">
    <source>
        <dbReference type="ARBA" id="ARBA00006739"/>
    </source>
</evidence>
<gene>
    <name evidence="4" type="ORF">Aconfl_43580</name>
</gene>
<evidence type="ECO:0000256" key="3">
    <source>
        <dbReference type="ARBA" id="ARBA00022679"/>
    </source>
</evidence>
<dbReference type="PANTHER" id="PTHR43179:SF12">
    <property type="entry name" value="GALACTOFURANOSYLTRANSFERASE GLFT2"/>
    <property type="match status" value="1"/>
</dbReference>
<comment type="caution">
    <text evidence="4">The sequence shown here is derived from an EMBL/GenBank/DDBJ whole genome shotgun (WGS) entry which is preliminary data.</text>
</comment>
<dbReference type="Proteomes" id="UP001338309">
    <property type="component" value="Unassembled WGS sequence"/>
</dbReference>
<protein>
    <recommendedName>
        <fullName evidence="6">Glycosyltransferase</fullName>
    </recommendedName>
</protein>
<dbReference type="RefSeq" id="WP_338226510.1">
    <property type="nucleotide sequence ID" value="NZ_BTPD01000027.1"/>
</dbReference>
<evidence type="ECO:0000313" key="4">
    <source>
        <dbReference type="EMBL" id="GMQ31713.1"/>
    </source>
</evidence>
<proteinExistence type="inferred from homology"/>
<evidence type="ECO:0008006" key="6">
    <source>
        <dbReference type="Google" id="ProtNLM"/>
    </source>
</evidence>
<dbReference type="PANTHER" id="PTHR43179">
    <property type="entry name" value="RHAMNOSYLTRANSFERASE WBBL"/>
    <property type="match status" value="1"/>
</dbReference>
<evidence type="ECO:0000256" key="2">
    <source>
        <dbReference type="ARBA" id="ARBA00022676"/>
    </source>
</evidence>
<dbReference type="Gene3D" id="3.90.550.10">
    <property type="entry name" value="Spore Coat Polysaccharide Biosynthesis Protein SpsA, Chain A"/>
    <property type="match status" value="1"/>
</dbReference>
<accession>A0ABQ6PVC6</accession>
<keyword evidence="2" id="KW-0328">Glycosyltransferase</keyword>
<dbReference type="EMBL" id="BTPD01000027">
    <property type="protein sequence ID" value="GMQ31713.1"/>
    <property type="molecule type" value="Genomic_DNA"/>
</dbReference>
<comment type="similarity">
    <text evidence="1">Belongs to the glycosyltransferase 2 family.</text>
</comment>
<name>A0ABQ6PVC6_9BACT</name>
<keyword evidence="3" id="KW-0808">Transferase</keyword>
<dbReference type="InterPro" id="IPR029044">
    <property type="entry name" value="Nucleotide-diphossugar_trans"/>
</dbReference>
<dbReference type="SUPFAM" id="SSF53448">
    <property type="entry name" value="Nucleotide-diphospho-sugar transferases"/>
    <property type="match status" value="1"/>
</dbReference>
<keyword evidence="5" id="KW-1185">Reference proteome</keyword>
<evidence type="ECO:0000313" key="5">
    <source>
        <dbReference type="Proteomes" id="UP001338309"/>
    </source>
</evidence>
<sequence>MQELDIIILSNAQTPELRDLTSQAIESLLDSEDFNKIRFLIQVFESANTDPYTYPFCRTIFPRKSFNYNRFMNMGIRNGKAPFICLCNNDLIFHKGWASAILKTLEKYPDLDSASPICEINHRERGIQPHSGIHLGYEIRKQVTGWCLFFRRSMLQKTGLLDERFRFWYADNDYANTLKKNKILHALVTESRVDHLESQTLKLKSHREQLMLTTEERFFYEFKWGSRSYFSYLNYRRKNFFRNRKR</sequence>
<organism evidence="4 5">
    <name type="scientific">Algoriphagus confluentis</name>
    <dbReference type="NCBI Taxonomy" id="1697556"/>
    <lineage>
        <taxon>Bacteria</taxon>
        <taxon>Pseudomonadati</taxon>
        <taxon>Bacteroidota</taxon>
        <taxon>Cytophagia</taxon>
        <taxon>Cytophagales</taxon>
        <taxon>Cyclobacteriaceae</taxon>
        <taxon>Algoriphagus</taxon>
    </lineage>
</organism>